<accession>A0A4Q2DFN9</accession>
<dbReference type="GO" id="GO:0005886">
    <property type="term" value="C:plasma membrane"/>
    <property type="evidence" value="ECO:0007669"/>
    <property type="project" value="TreeGrafter"/>
</dbReference>
<keyword evidence="9" id="KW-0807">Transducer</keyword>
<feature type="transmembrane region" description="Helical" evidence="11">
    <location>
        <begin position="153"/>
        <end position="175"/>
    </location>
</feature>
<feature type="transmembrane region" description="Helical" evidence="11">
    <location>
        <begin position="9"/>
        <end position="28"/>
    </location>
</feature>
<dbReference type="OrthoDB" id="2874149at2759"/>
<dbReference type="PRINTS" id="PR00899">
    <property type="entry name" value="GPCRSTE3"/>
</dbReference>
<reference evidence="12 13" key="1">
    <citation type="submission" date="2019-01" db="EMBL/GenBank/DDBJ databases">
        <title>Draft genome sequence of Psathyrella aberdarensis IHI B618.</title>
        <authorList>
            <person name="Buettner E."/>
            <person name="Kellner H."/>
        </authorList>
    </citation>
    <scope>NUCLEOTIDE SEQUENCE [LARGE SCALE GENOMIC DNA]</scope>
    <source>
        <strain evidence="12 13">IHI B618</strain>
    </source>
</reference>
<feature type="compositionally biased region" description="Polar residues" evidence="10">
    <location>
        <begin position="464"/>
        <end position="484"/>
    </location>
</feature>
<feature type="transmembrane region" description="Helical" evidence="11">
    <location>
        <begin position="196"/>
        <end position="220"/>
    </location>
</feature>
<keyword evidence="3" id="KW-0589">Pheromone response</keyword>
<evidence type="ECO:0000256" key="5">
    <source>
        <dbReference type="ARBA" id="ARBA00022989"/>
    </source>
</evidence>
<evidence type="ECO:0000256" key="2">
    <source>
        <dbReference type="ARBA" id="ARBA00011085"/>
    </source>
</evidence>
<protein>
    <recommendedName>
        <fullName evidence="14">Pheromone receptor</fullName>
    </recommendedName>
</protein>
<keyword evidence="5 11" id="KW-1133">Transmembrane helix</keyword>
<evidence type="ECO:0000256" key="4">
    <source>
        <dbReference type="ARBA" id="ARBA00022692"/>
    </source>
</evidence>
<evidence type="ECO:0000313" key="12">
    <source>
        <dbReference type="EMBL" id="RXW17912.1"/>
    </source>
</evidence>
<keyword evidence="7 11" id="KW-0472">Membrane</keyword>
<name>A0A4Q2DFN9_9AGAR</name>
<feature type="transmembrane region" description="Helical" evidence="11">
    <location>
        <begin position="34"/>
        <end position="51"/>
    </location>
</feature>
<feature type="compositionally biased region" description="Low complexity" evidence="10">
    <location>
        <begin position="331"/>
        <end position="358"/>
    </location>
</feature>
<dbReference type="STRING" id="2316362.A0A4Q2DFN9"/>
<evidence type="ECO:0000256" key="8">
    <source>
        <dbReference type="ARBA" id="ARBA00023170"/>
    </source>
</evidence>
<evidence type="ECO:0008006" key="14">
    <source>
        <dbReference type="Google" id="ProtNLM"/>
    </source>
</evidence>
<evidence type="ECO:0000256" key="1">
    <source>
        <dbReference type="ARBA" id="ARBA00004141"/>
    </source>
</evidence>
<dbReference type="GO" id="GO:0004932">
    <property type="term" value="F:mating-type factor pheromone receptor activity"/>
    <property type="evidence" value="ECO:0007669"/>
    <property type="project" value="InterPro"/>
</dbReference>
<feature type="transmembrane region" description="Helical" evidence="11">
    <location>
        <begin position="254"/>
        <end position="279"/>
    </location>
</feature>
<dbReference type="CDD" id="cd14966">
    <property type="entry name" value="7tmD_STE3"/>
    <property type="match status" value="1"/>
</dbReference>
<keyword evidence="13" id="KW-1185">Reference proteome</keyword>
<dbReference type="GO" id="GO:0000750">
    <property type="term" value="P:pheromone-dependent signal transduction involved in conjugation with cellular fusion"/>
    <property type="evidence" value="ECO:0007669"/>
    <property type="project" value="TreeGrafter"/>
</dbReference>
<feature type="compositionally biased region" description="Polar residues" evidence="10">
    <location>
        <begin position="441"/>
        <end position="456"/>
    </location>
</feature>
<feature type="region of interest" description="Disordered" evidence="10">
    <location>
        <begin position="441"/>
        <end position="531"/>
    </location>
</feature>
<evidence type="ECO:0000256" key="3">
    <source>
        <dbReference type="ARBA" id="ARBA00022507"/>
    </source>
</evidence>
<comment type="caution">
    <text evidence="12">The sequence shown here is derived from an EMBL/GenBank/DDBJ whole genome shotgun (WGS) entry which is preliminary data.</text>
</comment>
<feature type="compositionally biased region" description="Low complexity" evidence="10">
    <location>
        <begin position="490"/>
        <end position="525"/>
    </location>
</feature>
<feature type="region of interest" description="Disordered" evidence="10">
    <location>
        <begin position="327"/>
        <end position="391"/>
    </location>
</feature>
<keyword evidence="4 11" id="KW-0812">Transmembrane</keyword>
<dbReference type="Proteomes" id="UP000290288">
    <property type="component" value="Unassembled WGS sequence"/>
</dbReference>
<feature type="compositionally biased region" description="Low complexity" evidence="10">
    <location>
        <begin position="374"/>
        <end position="391"/>
    </location>
</feature>
<evidence type="ECO:0000256" key="10">
    <source>
        <dbReference type="SAM" id="MobiDB-lite"/>
    </source>
</evidence>
<dbReference type="AlphaFoldDB" id="A0A4Q2DFN9"/>
<proteinExistence type="inferred from homology"/>
<evidence type="ECO:0000313" key="13">
    <source>
        <dbReference type="Proteomes" id="UP000290288"/>
    </source>
</evidence>
<organism evidence="12 13">
    <name type="scientific">Candolleomyces aberdarensis</name>
    <dbReference type="NCBI Taxonomy" id="2316362"/>
    <lineage>
        <taxon>Eukaryota</taxon>
        <taxon>Fungi</taxon>
        <taxon>Dikarya</taxon>
        <taxon>Basidiomycota</taxon>
        <taxon>Agaricomycotina</taxon>
        <taxon>Agaricomycetes</taxon>
        <taxon>Agaricomycetidae</taxon>
        <taxon>Agaricales</taxon>
        <taxon>Agaricineae</taxon>
        <taxon>Psathyrellaceae</taxon>
        <taxon>Candolleomyces</taxon>
    </lineage>
</organism>
<comment type="similarity">
    <text evidence="2">Belongs to the G-protein coupled receptor 4 family.</text>
</comment>
<dbReference type="PANTHER" id="PTHR28097:SF1">
    <property type="entry name" value="PHEROMONE A FACTOR RECEPTOR"/>
    <property type="match status" value="1"/>
</dbReference>
<keyword evidence="6" id="KW-0297">G-protein coupled receptor</keyword>
<gene>
    <name evidence="12" type="ORF">EST38_g7942</name>
</gene>
<sequence length="595" mass="66208">MPSTWHPELPFFAFLSAVLVLIPLPWHWQARNVATLSMIFWLFVVSLIYGINTIVWRGHARDVAPVYCDIATKIVLGGSYGLPFATLCIAKHLEMVSSSRTVSYTIADRKRRMILDAILCFFCPMIFMALHYVVQGHRYDIIQNLGCTASIYISIPAIFIIWFPPLLSLALHHFVQRRLIFAAHLQNSKSGLTTNRYLRLIAMAITTMFWGTSIHTYIFYVNVAPGLRPYTSWADVHFGFSRVDKFLLLIFPNWFVNAFLLAWWSVPASGIIFFLFFGFGEEAMKEYRKVWAWIKRNVLRKKDASEKGFTSSKPTRFSAPKPLHLVDLKNSSSSSPSTVANPLFRSSSTTSSRPSTLTIAPSTPSRKAKSFNKSTTSLTSSMLSSPSTSKTLALNTEEVEKEWKKLSLNLDPNHSNLEIDVSDGCTIRSLSYYSSTCHGDDLSPTSAISPRPTISETIPPLPYTPQSRTDNPFLSRGNSTTSAFSHHRSPSPVLSVPESVGPTSWSKPSELASSPSSPEPTSDSPGRFRIPTEGIFGCYPDPIRGMTPAFHRPFSPPLEYPAAKPCPSNASVLPVPPENGILVTVQRQASVDELV</sequence>
<comment type="subcellular location">
    <subcellularLocation>
        <location evidence="1">Membrane</location>
        <topology evidence="1">Multi-pass membrane protein</topology>
    </subcellularLocation>
</comment>
<dbReference type="Pfam" id="PF02076">
    <property type="entry name" value="STE3"/>
    <property type="match status" value="1"/>
</dbReference>
<dbReference type="EMBL" id="SDEE01000304">
    <property type="protein sequence ID" value="RXW17912.1"/>
    <property type="molecule type" value="Genomic_DNA"/>
</dbReference>
<feature type="transmembrane region" description="Helical" evidence="11">
    <location>
        <begin position="113"/>
        <end position="133"/>
    </location>
</feature>
<keyword evidence="8" id="KW-0675">Receptor</keyword>
<evidence type="ECO:0000256" key="6">
    <source>
        <dbReference type="ARBA" id="ARBA00023040"/>
    </source>
</evidence>
<evidence type="ECO:0000256" key="11">
    <source>
        <dbReference type="SAM" id="Phobius"/>
    </source>
</evidence>
<evidence type="ECO:0000256" key="7">
    <source>
        <dbReference type="ARBA" id="ARBA00023136"/>
    </source>
</evidence>
<dbReference type="InterPro" id="IPR001499">
    <property type="entry name" value="GPCR_STE3"/>
</dbReference>
<dbReference type="PANTHER" id="PTHR28097">
    <property type="entry name" value="PHEROMONE A FACTOR RECEPTOR"/>
    <property type="match status" value="1"/>
</dbReference>
<evidence type="ECO:0000256" key="9">
    <source>
        <dbReference type="ARBA" id="ARBA00023224"/>
    </source>
</evidence>